<evidence type="ECO:0000256" key="3">
    <source>
        <dbReference type="ARBA" id="ARBA00013081"/>
    </source>
</evidence>
<comment type="subcellular location">
    <subcellularLocation>
        <location evidence="1">Nucleus</location>
    </subcellularLocation>
</comment>
<dbReference type="Gene3D" id="1.25.40.820">
    <property type="match status" value="1"/>
</dbReference>
<accession>T1F199</accession>
<dbReference type="PANTHER" id="PTHR14732">
    <property type="entry name" value="RNA POLYMERASE II SUBUNIT B1 CTD PHOSPHATASE RPAP2-RELATED"/>
    <property type="match status" value="1"/>
</dbReference>
<reference evidence="15" key="3">
    <citation type="submission" date="2015-06" db="UniProtKB">
        <authorList>
            <consortium name="EnsemblMetazoa"/>
        </authorList>
    </citation>
    <scope>IDENTIFICATION</scope>
</reference>
<evidence type="ECO:0000259" key="13">
    <source>
        <dbReference type="PROSITE" id="PS51479"/>
    </source>
</evidence>
<gene>
    <name evidence="15" type="primary">20202599</name>
    <name evidence="14" type="ORF">HELRODRAFT_169025</name>
</gene>
<dbReference type="AlphaFoldDB" id="T1F199"/>
<evidence type="ECO:0000313" key="16">
    <source>
        <dbReference type="Proteomes" id="UP000015101"/>
    </source>
</evidence>
<keyword evidence="5" id="KW-0863">Zinc-finger</keyword>
<keyword evidence="9" id="KW-0539">Nucleus</keyword>
<evidence type="ECO:0000256" key="4">
    <source>
        <dbReference type="ARBA" id="ARBA00022723"/>
    </source>
</evidence>
<keyword evidence="16" id="KW-1185">Reference proteome</keyword>
<evidence type="ECO:0000256" key="7">
    <source>
        <dbReference type="ARBA" id="ARBA00022833"/>
    </source>
</evidence>
<dbReference type="GO" id="GO:0043175">
    <property type="term" value="F:RNA polymerase core enzyme binding"/>
    <property type="evidence" value="ECO:0007669"/>
    <property type="project" value="InterPro"/>
</dbReference>
<proteinExistence type="inferred from homology"/>
<comment type="catalytic activity">
    <reaction evidence="11">
        <text>O-phospho-L-threonyl-[protein] + H2O = L-threonyl-[protein] + phosphate</text>
        <dbReference type="Rhea" id="RHEA:47004"/>
        <dbReference type="Rhea" id="RHEA-COMP:11060"/>
        <dbReference type="Rhea" id="RHEA-COMP:11605"/>
        <dbReference type="ChEBI" id="CHEBI:15377"/>
        <dbReference type="ChEBI" id="CHEBI:30013"/>
        <dbReference type="ChEBI" id="CHEBI:43474"/>
        <dbReference type="ChEBI" id="CHEBI:61977"/>
        <dbReference type="EC" id="3.1.3.16"/>
    </reaction>
</comment>
<dbReference type="InterPro" id="IPR007308">
    <property type="entry name" value="Rtr1/RPAP2_dom"/>
</dbReference>
<dbReference type="RefSeq" id="XP_009013107.1">
    <property type="nucleotide sequence ID" value="XM_009014859.1"/>
</dbReference>
<evidence type="ECO:0000256" key="6">
    <source>
        <dbReference type="ARBA" id="ARBA00022801"/>
    </source>
</evidence>
<dbReference type="HOGENOM" id="CLU_880759_0_0_1"/>
<dbReference type="CTD" id="20202599"/>
<dbReference type="KEGG" id="hro:HELRODRAFT_169025"/>
<dbReference type="GeneID" id="20202599"/>
<evidence type="ECO:0000256" key="12">
    <source>
        <dbReference type="PROSITE-ProRule" id="PRU00812"/>
    </source>
</evidence>
<evidence type="ECO:0000313" key="14">
    <source>
        <dbReference type="EMBL" id="ESO09085.1"/>
    </source>
</evidence>
<evidence type="ECO:0000256" key="5">
    <source>
        <dbReference type="ARBA" id="ARBA00022771"/>
    </source>
</evidence>
<evidence type="ECO:0000256" key="11">
    <source>
        <dbReference type="ARBA" id="ARBA00048336"/>
    </source>
</evidence>
<keyword evidence="7" id="KW-0862">Zinc</keyword>
<dbReference type="Proteomes" id="UP000015101">
    <property type="component" value="Unassembled WGS sequence"/>
</dbReference>
<sequence length="316" mass="36545">MLYIGGGLLEFHKRYKLVFEVTTDIISSQLYNQLQFKTQQQIMISSQNKILHHGAADERQKKNEMMKKELETKAGTFVLFLSVNQHVTEDELSTMLQLLFVHQYDDAIRERANSAFCGYPLCPAKLIVKFCGNQCFLSSKHLRKQISADPLIDRIMNVRKFDYLRNQSNFEKSEIIQKPPGDSLADKIKKMSLREHDDHNGDDDYDNDGYRNNYSMNRCDDYNGFDYDDDDEDKLKKILPKRNPELKKKTETRRTVMLQSLFEILGVATNDLSASSSSASNFVNMFDINIDSNNIIVPTITTTIERSDGRRNCYSI</sequence>
<evidence type="ECO:0000256" key="2">
    <source>
        <dbReference type="ARBA" id="ARBA00005676"/>
    </source>
</evidence>
<keyword evidence="8" id="KW-0904">Protein phosphatase</keyword>
<dbReference type="EMBL" id="AMQM01003160">
    <property type="status" value="NOT_ANNOTATED_CDS"/>
    <property type="molecule type" value="Genomic_DNA"/>
</dbReference>
<evidence type="ECO:0000256" key="9">
    <source>
        <dbReference type="ARBA" id="ARBA00023242"/>
    </source>
</evidence>
<dbReference type="GO" id="GO:0008270">
    <property type="term" value="F:zinc ion binding"/>
    <property type="evidence" value="ECO:0007669"/>
    <property type="project" value="UniProtKB-KW"/>
</dbReference>
<comment type="similarity">
    <text evidence="2 12">Belongs to the RPAP2 family.</text>
</comment>
<reference evidence="16" key="1">
    <citation type="submission" date="2012-12" db="EMBL/GenBank/DDBJ databases">
        <authorList>
            <person name="Hellsten U."/>
            <person name="Grimwood J."/>
            <person name="Chapman J.A."/>
            <person name="Shapiro H."/>
            <person name="Aerts A."/>
            <person name="Otillar R.P."/>
            <person name="Terry A.Y."/>
            <person name="Boore J.L."/>
            <person name="Simakov O."/>
            <person name="Marletaz F."/>
            <person name="Cho S.-J."/>
            <person name="Edsinger-Gonzales E."/>
            <person name="Havlak P."/>
            <person name="Kuo D.-H."/>
            <person name="Larsson T."/>
            <person name="Lv J."/>
            <person name="Arendt D."/>
            <person name="Savage R."/>
            <person name="Osoegawa K."/>
            <person name="de Jong P."/>
            <person name="Lindberg D.R."/>
            <person name="Seaver E.C."/>
            <person name="Weisblat D.A."/>
            <person name="Putnam N.H."/>
            <person name="Grigoriev I.V."/>
            <person name="Rokhsar D.S."/>
        </authorList>
    </citation>
    <scope>NUCLEOTIDE SEQUENCE</scope>
</reference>
<keyword evidence="4" id="KW-0479">Metal-binding</keyword>
<evidence type="ECO:0000313" key="15">
    <source>
        <dbReference type="EnsemblMetazoa" id="HelroP169025"/>
    </source>
</evidence>
<dbReference type="PANTHER" id="PTHR14732:SF0">
    <property type="entry name" value="RNA POLYMERASE II SUBUNIT B1 CTD PHOSPHATASE RPAP2-RELATED"/>
    <property type="match status" value="1"/>
</dbReference>
<dbReference type="EMBL" id="KB096023">
    <property type="protein sequence ID" value="ESO09085.1"/>
    <property type="molecule type" value="Genomic_DNA"/>
</dbReference>
<name>T1F199_HELRO</name>
<evidence type="ECO:0000256" key="10">
    <source>
        <dbReference type="ARBA" id="ARBA00047761"/>
    </source>
</evidence>
<dbReference type="InterPro" id="IPR039693">
    <property type="entry name" value="Rtr1/RPAP2"/>
</dbReference>
<dbReference type="OrthoDB" id="2590500at2759"/>
<dbReference type="GO" id="GO:0005737">
    <property type="term" value="C:cytoplasm"/>
    <property type="evidence" value="ECO:0000318"/>
    <property type="project" value="GO_Central"/>
</dbReference>
<organism evidence="15 16">
    <name type="scientific">Helobdella robusta</name>
    <name type="common">Californian leech</name>
    <dbReference type="NCBI Taxonomy" id="6412"/>
    <lineage>
        <taxon>Eukaryota</taxon>
        <taxon>Metazoa</taxon>
        <taxon>Spiralia</taxon>
        <taxon>Lophotrochozoa</taxon>
        <taxon>Annelida</taxon>
        <taxon>Clitellata</taxon>
        <taxon>Hirudinea</taxon>
        <taxon>Rhynchobdellida</taxon>
        <taxon>Glossiphoniidae</taxon>
        <taxon>Helobdella</taxon>
    </lineage>
</organism>
<comment type="catalytic activity">
    <reaction evidence="10">
        <text>O-phospho-L-seryl-[protein] + H2O = L-seryl-[protein] + phosphate</text>
        <dbReference type="Rhea" id="RHEA:20629"/>
        <dbReference type="Rhea" id="RHEA-COMP:9863"/>
        <dbReference type="Rhea" id="RHEA-COMP:11604"/>
        <dbReference type="ChEBI" id="CHEBI:15377"/>
        <dbReference type="ChEBI" id="CHEBI:29999"/>
        <dbReference type="ChEBI" id="CHEBI:43474"/>
        <dbReference type="ChEBI" id="CHEBI:83421"/>
        <dbReference type="EC" id="3.1.3.16"/>
    </reaction>
</comment>
<dbReference type="InParanoid" id="T1F199"/>
<dbReference type="EC" id="3.1.3.16" evidence="3"/>
<evidence type="ECO:0000256" key="1">
    <source>
        <dbReference type="ARBA" id="ARBA00004123"/>
    </source>
</evidence>
<dbReference type="EnsemblMetazoa" id="HelroT169025">
    <property type="protein sequence ID" value="HelroP169025"/>
    <property type="gene ID" value="HelroG169025"/>
</dbReference>
<dbReference type="GO" id="GO:0008420">
    <property type="term" value="F:RNA polymerase II CTD heptapeptide repeat phosphatase activity"/>
    <property type="evidence" value="ECO:0000318"/>
    <property type="project" value="GO_Central"/>
</dbReference>
<evidence type="ECO:0000256" key="8">
    <source>
        <dbReference type="ARBA" id="ARBA00022912"/>
    </source>
</evidence>
<keyword evidence="6" id="KW-0378">Hydrolase</keyword>
<dbReference type="GO" id="GO:0005634">
    <property type="term" value="C:nucleus"/>
    <property type="evidence" value="ECO:0000318"/>
    <property type="project" value="GO_Central"/>
</dbReference>
<protein>
    <recommendedName>
        <fullName evidence="3">protein-serine/threonine phosphatase</fullName>
        <ecNumber evidence="3">3.1.3.16</ecNumber>
    </recommendedName>
</protein>
<feature type="domain" description="RTR1-type" evidence="13">
    <location>
        <begin position="94"/>
        <end position="155"/>
    </location>
</feature>
<dbReference type="PROSITE" id="PS51479">
    <property type="entry name" value="ZF_RTR1"/>
    <property type="match status" value="1"/>
</dbReference>
<reference evidence="14 16" key="2">
    <citation type="journal article" date="2013" name="Nature">
        <title>Insights into bilaterian evolution from three spiralian genomes.</title>
        <authorList>
            <person name="Simakov O."/>
            <person name="Marletaz F."/>
            <person name="Cho S.J."/>
            <person name="Edsinger-Gonzales E."/>
            <person name="Havlak P."/>
            <person name="Hellsten U."/>
            <person name="Kuo D.H."/>
            <person name="Larsson T."/>
            <person name="Lv J."/>
            <person name="Arendt D."/>
            <person name="Savage R."/>
            <person name="Osoegawa K."/>
            <person name="de Jong P."/>
            <person name="Grimwood J."/>
            <person name="Chapman J.A."/>
            <person name="Shapiro H."/>
            <person name="Aerts A."/>
            <person name="Otillar R.P."/>
            <person name="Terry A.Y."/>
            <person name="Boore J.L."/>
            <person name="Grigoriev I.V."/>
            <person name="Lindberg D.R."/>
            <person name="Seaver E.C."/>
            <person name="Weisblat D.A."/>
            <person name="Putnam N.H."/>
            <person name="Rokhsar D.S."/>
        </authorList>
    </citation>
    <scope>NUCLEOTIDE SEQUENCE</scope>
</reference>
<dbReference type="InterPro" id="IPR038534">
    <property type="entry name" value="Rtr1/RPAP2_sf"/>
</dbReference>